<gene>
    <name evidence="1" type="ORF">CFAM422_012596</name>
</gene>
<dbReference type="EMBL" id="QLNT01000031">
    <property type="protein sequence ID" value="KAF3056780.1"/>
    <property type="molecule type" value="Genomic_DNA"/>
</dbReference>
<comment type="caution">
    <text evidence="1">The sequence shown here is derived from an EMBL/GenBank/DDBJ whole genome shotgun (WGS) entry which is preliminary data.</text>
</comment>
<evidence type="ECO:0000313" key="1">
    <source>
        <dbReference type="EMBL" id="KAF3056780.1"/>
    </source>
</evidence>
<organism evidence="1 2">
    <name type="scientific">Trichoderma lentiforme</name>
    <dbReference type="NCBI Taxonomy" id="1567552"/>
    <lineage>
        <taxon>Eukaryota</taxon>
        <taxon>Fungi</taxon>
        <taxon>Dikarya</taxon>
        <taxon>Ascomycota</taxon>
        <taxon>Pezizomycotina</taxon>
        <taxon>Sordariomycetes</taxon>
        <taxon>Hypocreomycetidae</taxon>
        <taxon>Hypocreales</taxon>
        <taxon>Hypocreaceae</taxon>
        <taxon>Trichoderma</taxon>
    </lineage>
</organism>
<dbReference type="Proteomes" id="UP000801864">
    <property type="component" value="Unassembled WGS sequence"/>
</dbReference>
<proteinExistence type="predicted"/>
<name>A0A9P4X3Z7_9HYPO</name>
<reference evidence="1 2" key="1">
    <citation type="submission" date="2018-06" db="EMBL/GenBank/DDBJ databases">
        <title>Genome analysis of cellulolytic fungus Trichoderma lentiforme CFAM-422.</title>
        <authorList>
            <person name="Steindorff A.S."/>
            <person name="Formighieri E.F."/>
            <person name="Midorikawa G.E.O."/>
            <person name="Tamietti M.S."/>
            <person name="Ramos E.Z."/>
            <person name="Silva A.S."/>
            <person name="Bon E.P.S."/>
            <person name="Mendes T.D."/>
            <person name="Damaso M.C.T."/>
            <person name="Favaro L.C.L."/>
        </authorList>
    </citation>
    <scope>NUCLEOTIDE SEQUENCE [LARGE SCALE GENOMIC DNA]</scope>
    <source>
        <strain evidence="1 2">CFAM-422</strain>
    </source>
</reference>
<accession>A0A9P4X3Z7</accession>
<protein>
    <submittedName>
        <fullName evidence="1">Uncharacterized protein</fullName>
    </submittedName>
</protein>
<dbReference type="AlphaFoldDB" id="A0A9P4X3Z7"/>
<sequence length="165" mass="18980">MEIASANPKPPQIELPARNTVPISYIFWRGLTTAMAEIKREPIPEAERQARHEAVLSHLNTDDYIGVRFQKNSVVQFIASIDFTVYEDGRWSWISDPPMSRHLEYENVFVPYVSVYGFDGKSLGNFFPTESYTLPERKVLDIELSDNEITFTVQDGTESVTFKKR</sequence>
<keyword evidence="2" id="KW-1185">Reference proteome</keyword>
<evidence type="ECO:0000313" key="2">
    <source>
        <dbReference type="Proteomes" id="UP000801864"/>
    </source>
</evidence>